<organism evidence="1 2">
    <name type="scientific">Staphylococcus agnetis</name>
    <dbReference type="NCBI Taxonomy" id="985762"/>
    <lineage>
        <taxon>Bacteria</taxon>
        <taxon>Bacillati</taxon>
        <taxon>Bacillota</taxon>
        <taxon>Bacilli</taxon>
        <taxon>Bacillales</taxon>
        <taxon>Staphylococcaceae</taxon>
        <taxon>Staphylococcus</taxon>
    </lineage>
</organism>
<accession>A0ABX3Z389</accession>
<dbReference type="RefSeq" id="WP_085622945.1">
    <property type="nucleotide sequence ID" value="NZ_JAPTFZ010000003.1"/>
</dbReference>
<evidence type="ECO:0000313" key="1">
    <source>
        <dbReference type="EMBL" id="OTW30365.1"/>
    </source>
</evidence>
<dbReference type="EMBL" id="NEFX01000020">
    <property type="protein sequence ID" value="OTW30365.1"/>
    <property type="molecule type" value="Genomic_DNA"/>
</dbReference>
<gene>
    <name evidence="1" type="ORF">B9M88_10460</name>
</gene>
<sequence length="83" mass="9782">MKKAFGCSYFFLALFALKLLYFFKILQLEETFNFFEEISYFYLTHCHSKEDPDLVVLRVIPNKVTLHEQKDGNGPIEIDVSKL</sequence>
<proteinExistence type="predicted"/>
<name>A0ABX3Z389_9STAP</name>
<comment type="caution">
    <text evidence="1">The sequence shown here is derived from an EMBL/GenBank/DDBJ whole genome shotgun (WGS) entry which is preliminary data.</text>
</comment>
<evidence type="ECO:0000313" key="2">
    <source>
        <dbReference type="Proteomes" id="UP000195208"/>
    </source>
</evidence>
<reference evidence="1 2" key="1">
    <citation type="submission" date="2017-04" db="EMBL/GenBank/DDBJ databases">
        <title>Staphylococcus agnetis, a potential pathogen in the broiler production.</title>
        <authorList>
            <person name="Poulsen L."/>
        </authorList>
    </citation>
    <scope>NUCLEOTIDE SEQUENCE [LARGE SCALE GENOMIC DNA]</scope>
    <source>
        <strain evidence="1 2">723_310714_2_2_spleen</strain>
    </source>
</reference>
<protein>
    <submittedName>
        <fullName evidence="1">Uncharacterized protein</fullName>
    </submittedName>
</protein>
<keyword evidence="2" id="KW-1185">Reference proteome</keyword>
<dbReference type="Proteomes" id="UP000195208">
    <property type="component" value="Unassembled WGS sequence"/>
</dbReference>